<keyword evidence="5 6" id="KW-0472">Membrane</keyword>
<keyword evidence="2 6" id="KW-0812">Transmembrane</keyword>
<accession>A0ABM8XVW2</accession>
<feature type="transmembrane region" description="Helical" evidence="6">
    <location>
        <begin position="12"/>
        <end position="35"/>
    </location>
</feature>
<evidence type="ECO:0000256" key="3">
    <source>
        <dbReference type="ARBA" id="ARBA00022748"/>
    </source>
</evidence>
<name>A0ABM8XVW2_9BURK</name>
<dbReference type="RefSeq" id="WP_223994347.1">
    <property type="nucleotide sequence ID" value="NZ_CAJZAG010000013.1"/>
</dbReference>
<dbReference type="InterPro" id="IPR007816">
    <property type="entry name" value="ResB-like_domain"/>
</dbReference>
<dbReference type="Pfam" id="PF05140">
    <property type="entry name" value="ResB"/>
    <property type="match status" value="1"/>
</dbReference>
<evidence type="ECO:0000313" key="8">
    <source>
        <dbReference type="EMBL" id="CAG9184552.1"/>
    </source>
</evidence>
<protein>
    <submittedName>
        <fullName evidence="8">Cytochrome c biogenesis protein Ccs1</fullName>
    </submittedName>
</protein>
<evidence type="ECO:0000256" key="6">
    <source>
        <dbReference type="SAM" id="Phobius"/>
    </source>
</evidence>
<dbReference type="InterPro" id="IPR023494">
    <property type="entry name" value="Cyt_c_bgen_Ccs1/CcsB/ResB"/>
</dbReference>
<keyword evidence="4 6" id="KW-1133">Transmembrane helix</keyword>
<evidence type="ECO:0000256" key="2">
    <source>
        <dbReference type="ARBA" id="ARBA00022692"/>
    </source>
</evidence>
<dbReference type="Proteomes" id="UP000706525">
    <property type="component" value="Unassembled WGS sequence"/>
</dbReference>
<comment type="subcellular location">
    <subcellularLocation>
        <location evidence="1">Membrane</location>
        <topology evidence="1">Multi-pass membrane protein</topology>
    </subcellularLocation>
</comment>
<feature type="transmembrane region" description="Helical" evidence="6">
    <location>
        <begin position="163"/>
        <end position="181"/>
    </location>
</feature>
<comment type="caution">
    <text evidence="8">The sequence shown here is derived from an EMBL/GenBank/DDBJ whole genome shotgun (WGS) entry which is preliminary data.</text>
</comment>
<gene>
    <name evidence="8" type="primary">ccs1_1</name>
    <name evidence="8" type="ORF">LMG32289_05647</name>
</gene>
<keyword evidence="9" id="KW-1185">Reference proteome</keyword>
<reference evidence="8 9" key="1">
    <citation type="submission" date="2021-08" db="EMBL/GenBank/DDBJ databases">
        <authorList>
            <person name="Peeters C."/>
        </authorList>
    </citation>
    <scope>NUCLEOTIDE SEQUENCE [LARGE SCALE GENOMIC DNA]</scope>
    <source>
        <strain evidence="8 9">LMG 32289</strain>
    </source>
</reference>
<feature type="transmembrane region" description="Helical" evidence="6">
    <location>
        <begin position="69"/>
        <end position="90"/>
    </location>
</feature>
<dbReference type="PANTHER" id="PTHR31566:SF0">
    <property type="entry name" value="CYTOCHROME C BIOGENESIS PROTEIN CCS1, CHLOROPLASTIC"/>
    <property type="match status" value="1"/>
</dbReference>
<sequence>MKNYLRALWRLLGSMRFAVTILMVVAIAASIGSIVPQNAGMADYVSRYGTAGAEALLWLGLTDVYHTPWFATLLIVMATSTGICVARNLLPMLRQIRDPLDHVNRRFVEGLPARFVLPGQHHVNWQLERLMPRLRRARYRTVVRRSPDGSLLVAARRGGARRIGYLLTHMAIVLITVAAFLNSDIAVRARLALGWQRIETRALAVDDVPPASVLPTDTWSFRGQVTLAEGDAGNHAIVAMADGYLVQPLPFVLRLLRFRVERYPNGQPRDFVSQVEVVRAGQAATRHVLRVNHPLTIDGVTLYQSGFADGGSALTLTALARNGTATPLRATVGGSEAILLGDAPWTFEATDLRTENIQGSDAPATSALARFLRGHAVESTDLGPSIAYRLRDPAGQARDMMTYLRPMTFDGVRYRVGGVRRERDDERGNEASFDYVRIPLDPDDTATTFTRFEDLLHREDARVEAARATFTDRATAALAARALATFAEDGMRGVSTLVAETVPEPGREDATALLLALIARTTPALARMGADADPARIGRLLTAHDDVMTAGTPLWIVDGTFTQRQASGLQVARQGGNALLVLSMLMLAVGVCLQYLVRERRVWLHWPADRGDGAGAAVAGMRAQRRSPALDAMLADELRTLLGPLLSPIVDASPASAPHAPPHPAVNTRE</sequence>
<feature type="transmembrane region" description="Helical" evidence="6">
    <location>
        <begin position="578"/>
        <end position="597"/>
    </location>
</feature>
<evidence type="ECO:0000259" key="7">
    <source>
        <dbReference type="Pfam" id="PF05140"/>
    </source>
</evidence>
<proteinExistence type="predicted"/>
<dbReference type="PANTHER" id="PTHR31566">
    <property type="entry name" value="CYTOCHROME C BIOGENESIS PROTEIN CCS1, CHLOROPLASTIC"/>
    <property type="match status" value="1"/>
</dbReference>
<dbReference type="EMBL" id="CAJZAG010000013">
    <property type="protein sequence ID" value="CAG9184552.1"/>
    <property type="molecule type" value="Genomic_DNA"/>
</dbReference>
<evidence type="ECO:0000256" key="5">
    <source>
        <dbReference type="ARBA" id="ARBA00023136"/>
    </source>
</evidence>
<organism evidence="8 9">
    <name type="scientific">Cupriavidus pampae</name>
    <dbReference type="NCBI Taxonomy" id="659251"/>
    <lineage>
        <taxon>Bacteria</taxon>
        <taxon>Pseudomonadati</taxon>
        <taxon>Pseudomonadota</taxon>
        <taxon>Betaproteobacteria</taxon>
        <taxon>Burkholderiales</taxon>
        <taxon>Burkholderiaceae</taxon>
        <taxon>Cupriavidus</taxon>
    </lineage>
</organism>
<evidence type="ECO:0000313" key="9">
    <source>
        <dbReference type="Proteomes" id="UP000706525"/>
    </source>
</evidence>
<keyword evidence="3" id="KW-0201">Cytochrome c-type biogenesis</keyword>
<evidence type="ECO:0000256" key="1">
    <source>
        <dbReference type="ARBA" id="ARBA00004141"/>
    </source>
</evidence>
<feature type="domain" description="ResB-like" evidence="7">
    <location>
        <begin position="15"/>
        <end position="632"/>
    </location>
</feature>
<evidence type="ECO:0000256" key="4">
    <source>
        <dbReference type="ARBA" id="ARBA00022989"/>
    </source>
</evidence>